<feature type="transmembrane region" description="Helical" evidence="2">
    <location>
        <begin position="21"/>
        <end position="43"/>
    </location>
</feature>
<keyword evidence="2" id="KW-0812">Transmembrane</keyword>
<evidence type="ECO:0000313" key="4">
    <source>
        <dbReference type="Proteomes" id="UP000318296"/>
    </source>
</evidence>
<dbReference type="AlphaFoldDB" id="A0A554LI19"/>
<sequence>METINTGDVPTPEKPKGHIRGIWTVLIIAAIAILVGGGVWYWYYKTTVQDDASTNTAKTSISPSASASASPSTLPSTSGTDETTSWKTYDSDYMTFKYPTTWKVVQNPMYPGILYENISFEINGATNPGINYFSGPYNFTIAQAISIGADTGITEVLENSEIKIDGISGKRIITNIDDSVMQGYSYSTIVPVSTGYFSAYFLTGRGDKAATTEITNKFNTLITTITIKRK</sequence>
<protein>
    <submittedName>
        <fullName evidence="3">Uncharacterized protein</fullName>
    </submittedName>
</protein>
<proteinExistence type="predicted"/>
<evidence type="ECO:0000313" key="3">
    <source>
        <dbReference type="EMBL" id="TSC92299.1"/>
    </source>
</evidence>
<feature type="compositionally biased region" description="Low complexity" evidence="1">
    <location>
        <begin position="59"/>
        <end position="78"/>
    </location>
</feature>
<dbReference type="EMBL" id="VMGH01000003">
    <property type="protein sequence ID" value="TSC92299.1"/>
    <property type="molecule type" value="Genomic_DNA"/>
</dbReference>
<dbReference type="Proteomes" id="UP000318296">
    <property type="component" value="Unassembled WGS sequence"/>
</dbReference>
<reference evidence="3 4" key="1">
    <citation type="submission" date="2017-07" db="EMBL/GenBank/DDBJ databases">
        <title>Mechanisms for carbon and nitrogen cycling indicate functional differentiation within the Candidate Phyla Radiation.</title>
        <authorList>
            <person name="Danczak R.E."/>
            <person name="Johnston M.D."/>
            <person name="Kenah C."/>
            <person name="Slattery M."/>
            <person name="Wrighton K.C."/>
            <person name="Wilkins M.J."/>
        </authorList>
    </citation>
    <scope>NUCLEOTIDE SEQUENCE [LARGE SCALE GENOMIC DNA]</scope>
    <source>
        <strain evidence="3">Licking1014_96</strain>
    </source>
</reference>
<accession>A0A554LI19</accession>
<comment type="caution">
    <text evidence="3">The sequence shown here is derived from an EMBL/GenBank/DDBJ whole genome shotgun (WGS) entry which is preliminary data.</text>
</comment>
<feature type="region of interest" description="Disordered" evidence="1">
    <location>
        <begin position="55"/>
        <end position="82"/>
    </location>
</feature>
<keyword evidence="2" id="KW-1133">Transmembrane helix</keyword>
<name>A0A554LI19_9BACT</name>
<evidence type="ECO:0000256" key="2">
    <source>
        <dbReference type="SAM" id="Phobius"/>
    </source>
</evidence>
<evidence type="ECO:0000256" key="1">
    <source>
        <dbReference type="SAM" id="MobiDB-lite"/>
    </source>
</evidence>
<gene>
    <name evidence="3" type="ORF">CEN92_27</name>
</gene>
<organism evidence="3 4">
    <name type="scientific">Candidatus Berkelbacteria bacterium Licking1014_96</name>
    <dbReference type="NCBI Taxonomy" id="2017149"/>
    <lineage>
        <taxon>Bacteria</taxon>
        <taxon>Candidatus Berkelbacteria</taxon>
    </lineage>
</organism>
<keyword evidence="2" id="KW-0472">Membrane</keyword>